<name>A0A380MWA4_9GAMM</name>
<dbReference type="RefSeq" id="WP_072577580.1">
    <property type="nucleotide sequence ID" value="NZ_LWHB01000215.1"/>
</dbReference>
<gene>
    <name evidence="1" type="ORF">NCTC13337_01746</name>
</gene>
<proteinExistence type="predicted"/>
<keyword evidence="2" id="KW-1185">Reference proteome</keyword>
<dbReference type="EMBL" id="UHIC01000001">
    <property type="protein sequence ID" value="SUO96193.1"/>
    <property type="molecule type" value="Genomic_DNA"/>
</dbReference>
<protein>
    <submittedName>
        <fullName evidence="1">Type IV secretory pathway, VirB4 components</fullName>
    </submittedName>
</protein>
<accession>A0A380MWA4</accession>
<evidence type="ECO:0000313" key="2">
    <source>
        <dbReference type="Proteomes" id="UP000254601"/>
    </source>
</evidence>
<sequence length="85" mass="9839">MSADTFGMDKLIPYSSHVTPEIIKLQGGNYLMCFRLKGISYVGKSQREVDVRALQINKFFSQLRAPYRSNIYSQITYNPIYPKQI</sequence>
<organism evidence="1 2">
    <name type="scientific">Suttonella ornithocola</name>
    <dbReference type="NCBI Taxonomy" id="279832"/>
    <lineage>
        <taxon>Bacteria</taxon>
        <taxon>Pseudomonadati</taxon>
        <taxon>Pseudomonadota</taxon>
        <taxon>Gammaproteobacteria</taxon>
        <taxon>Cardiobacteriales</taxon>
        <taxon>Cardiobacteriaceae</taxon>
        <taxon>Suttonella</taxon>
    </lineage>
</organism>
<dbReference type="AlphaFoldDB" id="A0A380MWA4"/>
<reference evidence="1 2" key="1">
    <citation type="submission" date="2018-06" db="EMBL/GenBank/DDBJ databases">
        <authorList>
            <consortium name="Pathogen Informatics"/>
            <person name="Doyle S."/>
        </authorList>
    </citation>
    <scope>NUCLEOTIDE SEQUENCE [LARGE SCALE GENOMIC DNA]</scope>
    <source>
        <strain evidence="1 2">NCTC13337</strain>
    </source>
</reference>
<dbReference type="OrthoDB" id="9816422at2"/>
<evidence type="ECO:0000313" key="1">
    <source>
        <dbReference type="EMBL" id="SUO96193.1"/>
    </source>
</evidence>
<dbReference type="Proteomes" id="UP000254601">
    <property type="component" value="Unassembled WGS sequence"/>
</dbReference>